<name>A0A6B2JGH5_9RHOB</name>
<organism evidence="9 10">
    <name type="scientific">Pseudoroseicyclus tamaricis</name>
    <dbReference type="NCBI Taxonomy" id="2705421"/>
    <lineage>
        <taxon>Bacteria</taxon>
        <taxon>Pseudomonadati</taxon>
        <taxon>Pseudomonadota</taxon>
        <taxon>Alphaproteobacteria</taxon>
        <taxon>Rhodobacterales</taxon>
        <taxon>Paracoccaceae</taxon>
        <taxon>Pseudoroseicyclus</taxon>
    </lineage>
</organism>
<dbReference type="RefSeq" id="WP_163890437.1">
    <property type="nucleotide sequence ID" value="NZ_JAAFYS010000001.1"/>
</dbReference>
<accession>A0A6B2JGH5</accession>
<keyword evidence="6 7" id="KW-0472">Membrane</keyword>
<dbReference type="SUPFAM" id="SSF161098">
    <property type="entry name" value="MetI-like"/>
    <property type="match status" value="1"/>
</dbReference>
<proteinExistence type="inferred from homology"/>
<dbReference type="Proteomes" id="UP000474757">
    <property type="component" value="Unassembled WGS sequence"/>
</dbReference>
<evidence type="ECO:0000256" key="5">
    <source>
        <dbReference type="ARBA" id="ARBA00022989"/>
    </source>
</evidence>
<dbReference type="AlphaFoldDB" id="A0A6B2JGH5"/>
<keyword evidence="10" id="KW-1185">Reference proteome</keyword>
<sequence length="316" mass="34210">MSDRTDPLDVVRAAQGRSGGASRPRTDWSASRGRLFLVLIAPSVLLLALLNAYPVAYAALQSVRNGTLITAGEFVGLANFAKVLQSPDFWHAVRFTAIFTISGVAGSWLIGMALALALQARIHFGGVFKVLLLLPWVVPIVVSSMAWNWLVATPDSPMPALARFLGFGTPLFLADPVLAAVTVCVFKIWCSFPFMMLMMSAALSAIDRSVYEASSLDGASARQQLFYITLPLTRRTTYISWILMTIFCINDFPTIYLLTAGGPIDATTSLIVLAYRLVFQNFQTGPGVAVALMMTAAMVVVSMVLFRQIRKSGATA</sequence>
<feature type="transmembrane region" description="Helical" evidence="7">
    <location>
        <begin position="35"/>
        <end position="56"/>
    </location>
</feature>
<dbReference type="GO" id="GO:0055085">
    <property type="term" value="P:transmembrane transport"/>
    <property type="evidence" value="ECO:0007669"/>
    <property type="project" value="InterPro"/>
</dbReference>
<feature type="transmembrane region" description="Helical" evidence="7">
    <location>
        <begin position="238"/>
        <end position="258"/>
    </location>
</feature>
<evidence type="ECO:0000256" key="4">
    <source>
        <dbReference type="ARBA" id="ARBA00022692"/>
    </source>
</evidence>
<dbReference type="CDD" id="cd06261">
    <property type="entry name" value="TM_PBP2"/>
    <property type="match status" value="1"/>
</dbReference>
<keyword evidence="5 7" id="KW-1133">Transmembrane helix</keyword>
<evidence type="ECO:0000256" key="6">
    <source>
        <dbReference type="ARBA" id="ARBA00023136"/>
    </source>
</evidence>
<protein>
    <submittedName>
        <fullName evidence="9">Sugar ABC transporter permease</fullName>
    </submittedName>
</protein>
<evidence type="ECO:0000259" key="8">
    <source>
        <dbReference type="PROSITE" id="PS50928"/>
    </source>
</evidence>
<dbReference type="PANTHER" id="PTHR43005:SF1">
    <property type="entry name" value="SPERMIDINE_PUTRESCINE TRANSPORT SYSTEM PERMEASE PROTEIN"/>
    <property type="match status" value="1"/>
</dbReference>
<evidence type="ECO:0000256" key="3">
    <source>
        <dbReference type="ARBA" id="ARBA00022475"/>
    </source>
</evidence>
<dbReference type="GO" id="GO:0005886">
    <property type="term" value="C:plasma membrane"/>
    <property type="evidence" value="ECO:0007669"/>
    <property type="project" value="UniProtKB-SubCell"/>
</dbReference>
<gene>
    <name evidence="9" type="ORF">GZA08_04675</name>
</gene>
<dbReference type="InterPro" id="IPR000515">
    <property type="entry name" value="MetI-like"/>
</dbReference>
<keyword evidence="2 7" id="KW-0813">Transport</keyword>
<dbReference type="Gene3D" id="1.10.3720.10">
    <property type="entry name" value="MetI-like"/>
    <property type="match status" value="1"/>
</dbReference>
<feature type="domain" description="ABC transmembrane type-1" evidence="8">
    <location>
        <begin position="93"/>
        <end position="305"/>
    </location>
</feature>
<keyword evidence="4 7" id="KW-0812">Transmembrane</keyword>
<dbReference type="Pfam" id="PF00528">
    <property type="entry name" value="BPD_transp_1"/>
    <property type="match status" value="1"/>
</dbReference>
<comment type="similarity">
    <text evidence="7">Belongs to the binding-protein-dependent transport system permease family.</text>
</comment>
<keyword evidence="3" id="KW-1003">Cell membrane</keyword>
<evidence type="ECO:0000313" key="10">
    <source>
        <dbReference type="Proteomes" id="UP000474757"/>
    </source>
</evidence>
<feature type="transmembrane region" description="Helical" evidence="7">
    <location>
        <begin position="287"/>
        <end position="306"/>
    </location>
</feature>
<dbReference type="EMBL" id="JAAGAB010000001">
    <property type="protein sequence ID" value="NDV00263.1"/>
    <property type="molecule type" value="Genomic_DNA"/>
</dbReference>
<dbReference type="PANTHER" id="PTHR43005">
    <property type="entry name" value="BLR7065 PROTEIN"/>
    <property type="match status" value="1"/>
</dbReference>
<evidence type="ECO:0000256" key="7">
    <source>
        <dbReference type="RuleBase" id="RU363032"/>
    </source>
</evidence>
<dbReference type="PROSITE" id="PS50928">
    <property type="entry name" value="ABC_TM1"/>
    <property type="match status" value="1"/>
</dbReference>
<feature type="transmembrane region" description="Helical" evidence="7">
    <location>
        <begin position="95"/>
        <end position="118"/>
    </location>
</feature>
<comment type="caution">
    <text evidence="9">The sequence shown here is derived from an EMBL/GenBank/DDBJ whole genome shotgun (WGS) entry which is preliminary data.</text>
</comment>
<feature type="transmembrane region" description="Helical" evidence="7">
    <location>
        <begin position="171"/>
        <end position="190"/>
    </location>
</feature>
<evidence type="ECO:0000256" key="1">
    <source>
        <dbReference type="ARBA" id="ARBA00004651"/>
    </source>
</evidence>
<dbReference type="InterPro" id="IPR035906">
    <property type="entry name" value="MetI-like_sf"/>
</dbReference>
<comment type="subcellular location">
    <subcellularLocation>
        <location evidence="1 7">Cell membrane</location>
        <topology evidence="1 7">Multi-pass membrane protein</topology>
    </subcellularLocation>
</comment>
<evidence type="ECO:0000256" key="2">
    <source>
        <dbReference type="ARBA" id="ARBA00022448"/>
    </source>
</evidence>
<reference evidence="9 10" key="1">
    <citation type="submission" date="2020-02" db="EMBL/GenBank/DDBJ databases">
        <title>Pseudoroseicyclus tamarix, sp. nov., isolated from offshore sediment of a Tamarix chinensis forest.</title>
        <authorList>
            <person name="Gai Y."/>
        </authorList>
    </citation>
    <scope>NUCLEOTIDE SEQUENCE [LARGE SCALE GENOMIC DNA]</scope>
    <source>
        <strain evidence="9 10">CLL3-39</strain>
    </source>
</reference>
<evidence type="ECO:0000313" key="9">
    <source>
        <dbReference type="EMBL" id="NDV00263.1"/>
    </source>
</evidence>
<feature type="transmembrane region" description="Helical" evidence="7">
    <location>
        <begin position="130"/>
        <end position="151"/>
    </location>
</feature>